<dbReference type="AlphaFoldDB" id="A0A3A8PXS1"/>
<dbReference type="RefSeq" id="WP_120547091.1">
    <property type="nucleotide sequence ID" value="NZ_RAWM01000131.1"/>
</dbReference>
<dbReference type="OrthoDB" id="794286at2"/>
<gene>
    <name evidence="1" type="ORF">D7X96_31920</name>
</gene>
<reference evidence="2" key="1">
    <citation type="submission" date="2018-09" db="EMBL/GenBank/DDBJ databases">
        <authorList>
            <person name="Livingstone P.G."/>
            <person name="Whitworth D.E."/>
        </authorList>
    </citation>
    <scope>NUCLEOTIDE SEQUENCE [LARGE SCALE GENOMIC DNA]</scope>
    <source>
        <strain evidence="2">AB047A</strain>
    </source>
</reference>
<proteinExistence type="predicted"/>
<accession>A0A3A8PXS1</accession>
<dbReference type="Pfam" id="PF12098">
    <property type="entry name" value="DUF3574"/>
    <property type="match status" value="1"/>
</dbReference>
<dbReference type="EMBL" id="RAWM01000131">
    <property type="protein sequence ID" value="RKH61297.1"/>
    <property type="molecule type" value="Genomic_DNA"/>
</dbReference>
<dbReference type="Proteomes" id="UP000282656">
    <property type="component" value="Unassembled WGS sequence"/>
</dbReference>
<evidence type="ECO:0000313" key="2">
    <source>
        <dbReference type="Proteomes" id="UP000282656"/>
    </source>
</evidence>
<name>A0A3A8PXS1_9BACT</name>
<protein>
    <submittedName>
        <fullName evidence="1">DUF3574 domain-containing protein</fullName>
    </submittedName>
</protein>
<dbReference type="InterPro" id="IPR021957">
    <property type="entry name" value="DUF3574"/>
</dbReference>
<sequence>MPFSNLSVVASRLLLGMTLVLGPGVTACGGDDGLDCQVGEAQYQTDLYFGRNRVGNEPVSEAEFQAFVDTAVTPRFQDGLTVYDANGQYQLESGELIHEQTKVMVLLHDGSKARSADVDTIREEYKRQFDQESVLRIDSQPCVAF</sequence>
<organism evidence="1 2">
    <name type="scientific">Corallococcus interemptor</name>
    <dbReference type="NCBI Taxonomy" id="2316720"/>
    <lineage>
        <taxon>Bacteria</taxon>
        <taxon>Pseudomonadati</taxon>
        <taxon>Myxococcota</taxon>
        <taxon>Myxococcia</taxon>
        <taxon>Myxococcales</taxon>
        <taxon>Cystobacterineae</taxon>
        <taxon>Myxococcaceae</taxon>
        <taxon>Corallococcus</taxon>
    </lineage>
</organism>
<comment type="caution">
    <text evidence="1">The sequence shown here is derived from an EMBL/GenBank/DDBJ whole genome shotgun (WGS) entry which is preliminary data.</text>
</comment>
<evidence type="ECO:0000313" key="1">
    <source>
        <dbReference type="EMBL" id="RKH61297.1"/>
    </source>
</evidence>
<keyword evidence="2" id="KW-1185">Reference proteome</keyword>